<keyword evidence="5" id="KW-1185">Reference proteome</keyword>
<dbReference type="GO" id="GO:0006950">
    <property type="term" value="P:response to stress"/>
    <property type="evidence" value="ECO:0007669"/>
    <property type="project" value="TreeGrafter"/>
</dbReference>
<protein>
    <submittedName>
        <fullName evidence="2">Transcriptional regulator</fullName>
    </submittedName>
</protein>
<evidence type="ECO:0000313" key="2">
    <source>
        <dbReference type="EMBL" id="AMS06527.1"/>
    </source>
</evidence>
<reference evidence="3 5" key="1">
    <citation type="journal article" date="2016" name="Plant Dis.">
        <title>Improved production of propionic acid using genome shuffling.</title>
        <authorList>
            <person name="Luna-Flores C.H."/>
            <person name="Palfreyman R.W."/>
            <person name="Kromer J.O."/>
            <person name="Nielsen L.K."/>
            <person name="Marcellin E."/>
        </authorList>
    </citation>
    <scope>NUCLEOTIDE SEQUENCE [LARGE SCALE GENOMIC DNA]</scope>
    <source>
        <strain evidence="3 5">F3E8</strain>
    </source>
</reference>
<dbReference type="Proteomes" id="UP000178666">
    <property type="component" value="Chromosome"/>
</dbReference>
<evidence type="ECO:0000313" key="4">
    <source>
        <dbReference type="Proteomes" id="UP000075221"/>
    </source>
</evidence>
<dbReference type="SUPFAM" id="SSF46785">
    <property type="entry name" value="Winged helix' DNA-binding domain"/>
    <property type="match status" value="1"/>
</dbReference>
<dbReference type="PANTHER" id="PTHR33164">
    <property type="entry name" value="TRANSCRIPTIONAL REGULATOR, MARR FAMILY"/>
    <property type="match status" value="1"/>
</dbReference>
<dbReference type="InterPro" id="IPR000835">
    <property type="entry name" value="HTH_MarR-typ"/>
</dbReference>
<dbReference type="EMBL" id="CP015970">
    <property type="protein sequence ID" value="AOZ47972.1"/>
    <property type="molecule type" value="Genomic_DNA"/>
</dbReference>
<gene>
    <name evidence="3" type="ORF">A8L58_16245</name>
    <name evidence="2" type="ORF">AXH35_14790</name>
</gene>
<dbReference type="PRINTS" id="PR00598">
    <property type="entry name" value="HTHMARR"/>
</dbReference>
<dbReference type="PANTHER" id="PTHR33164:SF43">
    <property type="entry name" value="HTH-TYPE TRANSCRIPTIONAL REPRESSOR YETL"/>
    <property type="match status" value="1"/>
</dbReference>
<proteinExistence type="predicted"/>
<sequence length="163" mass="18144">MVTRGERRSVPGIEPSDREALVMDVLREVRAFGDAHDRMSSGMKHGMDMNITDVATLRLLIMRKEQGLVVTPADIARHLRISTASTTKLLDRLVASGHVTRHPHPSDRRARSIELTDAARAEFFRLFGRRLAAMRSVLTDFTDAELDAARRLLSAISVALDAD</sequence>
<dbReference type="InterPro" id="IPR036388">
    <property type="entry name" value="WH-like_DNA-bd_sf"/>
</dbReference>
<dbReference type="Proteomes" id="UP000075221">
    <property type="component" value="Chromosome"/>
</dbReference>
<dbReference type="Pfam" id="PF12802">
    <property type="entry name" value="MarR_2"/>
    <property type="match status" value="1"/>
</dbReference>
<evidence type="ECO:0000259" key="1">
    <source>
        <dbReference type="PROSITE" id="PS50995"/>
    </source>
</evidence>
<evidence type="ECO:0000313" key="5">
    <source>
        <dbReference type="Proteomes" id="UP000178666"/>
    </source>
</evidence>
<dbReference type="InterPro" id="IPR036390">
    <property type="entry name" value="WH_DNA-bd_sf"/>
</dbReference>
<name>A0AAC8YI49_9ACTN</name>
<dbReference type="EMBL" id="CP014352">
    <property type="protein sequence ID" value="AMS06527.1"/>
    <property type="molecule type" value="Genomic_DNA"/>
</dbReference>
<dbReference type="InterPro" id="IPR039422">
    <property type="entry name" value="MarR/SlyA-like"/>
</dbReference>
<reference evidence="2 4" key="2">
    <citation type="submission" date="2016-02" db="EMBL/GenBank/DDBJ databases">
        <title>Complete Genome Sequence of Propionibacterium acidipropionici ATCC 55737.</title>
        <authorList>
            <person name="Luna Flores C.H."/>
            <person name="Nielsen L.K."/>
            <person name="Marcellin E."/>
        </authorList>
    </citation>
    <scope>NUCLEOTIDE SEQUENCE [LARGE SCALE GENOMIC DNA]</scope>
    <source>
        <strain evidence="2 4">ATCC 55737</strain>
    </source>
</reference>
<dbReference type="SMART" id="SM00347">
    <property type="entry name" value="HTH_MARR"/>
    <property type="match status" value="1"/>
</dbReference>
<accession>A0AAC8YI49</accession>
<evidence type="ECO:0000313" key="3">
    <source>
        <dbReference type="EMBL" id="AOZ47972.1"/>
    </source>
</evidence>
<organism evidence="2 4">
    <name type="scientific">Acidipropionibacterium acidipropionici</name>
    <dbReference type="NCBI Taxonomy" id="1748"/>
    <lineage>
        <taxon>Bacteria</taxon>
        <taxon>Bacillati</taxon>
        <taxon>Actinomycetota</taxon>
        <taxon>Actinomycetes</taxon>
        <taxon>Propionibacteriales</taxon>
        <taxon>Propionibacteriaceae</taxon>
        <taxon>Acidipropionibacterium</taxon>
    </lineage>
</organism>
<dbReference type="GO" id="GO:0003700">
    <property type="term" value="F:DNA-binding transcription factor activity"/>
    <property type="evidence" value="ECO:0007669"/>
    <property type="project" value="InterPro"/>
</dbReference>
<feature type="domain" description="HTH marR-type" evidence="1">
    <location>
        <begin position="18"/>
        <end position="158"/>
    </location>
</feature>
<dbReference type="PROSITE" id="PS50995">
    <property type="entry name" value="HTH_MARR_2"/>
    <property type="match status" value="1"/>
</dbReference>
<dbReference type="Gene3D" id="1.10.10.10">
    <property type="entry name" value="Winged helix-like DNA-binding domain superfamily/Winged helix DNA-binding domain"/>
    <property type="match status" value="1"/>
</dbReference>
<dbReference type="AlphaFoldDB" id="A0AAC8YI49"/>